<dbReference type="RefSeq" id="WP_183584202.1">
    <property type="nucleotide sequence ID" value="NZ_JACHXJ010000004.1"/>
</dbReference>
<evidence type="ECO:0000313" key="2">
    <source>
        <dbReference type="EMBL" id="MBB3130038.1"/>
    </source>
</evidence>
<protein>
    <recommendedName>
        <fullName evidence="1">GIY-YIG domain-containing protein</fullName>
    </recommendedName>
</protein>
<proteinExistence type="predicted"/>
<dbReference type="Pfam" id="PF01541">
    <property type="entry name" value="GIY-YIG"/>
    <property type="match status" value="1"/>
</dbReference>
<dbReference type="CDD" id="cd10451">
    <property type="entry name" value="GIY-YIG_LuxR_like"/>
    <property type="match status" value="1"/>
</dbReference>
<dbReference type="InterPro" id="IPR035901">
    <property type="entry name" value="GIY-YIG_endonuc_sf"/>
</dbReference>
<accession>A0A839TX98</accession>
<reference evidence="2 3" key="1">
    <citation type="submission" date="2020-08" db="EMBL/GenBank/DDBJ databases">
        <title>Genomic Encyclopedia of Type Strains, Phase III (KMG-III): the genomes of soil and plant-associated and newly described type strains.</title>
        <authorList>
            <person name="Whitman W."/>
        </authorList>
    </citation>
    <scope>NUCLEOTIDE SEQUENCE [LARGE SCALE GENOMIC DNA]</scope>
    <source>
        <strain evidence="2 3">CECT 5831</strain>
    </source>
</reference>
<dbReference type="AlphaFoldDB" id="A0A839TX98"/>
<dbReference type="SUPFAM" id="SSF82771">
    <property type="entry name" value="GIY-YIG endonuclease"/>
    <property type="match status" value="1"/>
</dbReference>
<name>A0A839TX98_9BACL</name>
<dbReference type="Gene3D" id="3.40.1440.10">
    <property type="entry name" value="GIY-YIG endonuclease"/>
    <property type="match status" value="1"/>
</dbReference>
<dbReference type="Proteomes" id="UP000517523">
    <property type="component" value="Unassembled WGS sequence"/>
</dbReference>
<feature type="domain" description="GIY-YIG" evidence="1">
    <location>
        <begin position="23"/>
        <end position="73"/>
    </location>
</feature>
<evidence type="ECO:0000313" key="3">
    <source>
        <dbReference type="Proteomes" id="UP000517523"/>
    </source>
</evidence>
<dbReference type="InterPro" id="IPR000305">
    <property type="entry name" value="GIY-YIG_endonuc"/>
</dbReference>
<evidence type="ECO:0000259" key="1">
    <source>
        <dbReference type="Pfam" id="PF01541"/>
    </source>
</evidence>
<organism evidence="2 3">
    <name type="scientific">Paenibacillus rhizosphaerae</name>
    <dbReference type="NCBI Taxonomy" id="297318"/>
    <lineage>
        <taxon>Bacteria</taxon>
        <taxon>Bacillati</taxon>
        <taxon>Bacillota</taxon>
        <taxon>Bacilli</taxon>
        <taxon>Bacillales</taxon>
        <taxon>Paenibacillaceae</taxon>
        <taxon>Paenibacillus</taxon>
    </lineage>
</organism>
<sequence length="117" mass="14101">MNRMDKSRRAELIAQYKEMKPQMGVYMLKCIPSGRIYLGFTQDMKSMLNRHQFTLRSGLHKCKELQREWNEYGESQFEVKVVDTLAYDKDESKTDYTEDLELLRDIWKDKLKHVEMI</sequence>
<dbReference type="EMBL" id="JACHXJ010000004">
    <property type="protein sequence ID" value="MBB3130038.1"/>
    <property type="molecule type" value="Genomic_DNA"/>
</dbReference>
<comment type="caution">
    <text evidence="2">The sequence shown here is derived from an EMBL/GenBank/DDBJ whole genome shotgun (WGS) entry which is preliminary data.</text>
</comment>
<gene>
    <name evidence="2" type="ORF">FHS19_004743</name>
</gene>